<organism evidence="1 2">
    <name type="scientific">Colletotrichum nymphaeae SA-01</name>
    <dbReference type="NCBI Taxonomy" id="1460502"/>
    <lineage>
        <taxon>Eukaryota</taxon>
        <taxon>Fungi</taxon>
        <taxon>Dikarya</taxon>
        <taxon>Ascomycota</taxon>
        <taxon>Pezizomycotina</taxon>
        <taxon>Sordariomycetes</taxon>
        <taxon>Hypocreomycetidae</taxon>
        <taxon>Glomerellales</taxon>
        <taxon>Glomerellaceae</taxon>
        <taxon>Colletotrichum</taxon>
        <taxon>Colletotrichum acutatum species complex</taxon>
    </lineage>
</organism>
<accession>A0A135TTY2</accession>
<proteinExistence type="predicted"/>
<evidence type="ECO:0000313" key="1">
    <source>
        <dbReference type="EMBL" id="KXH51638.1"/>
    </source>
</evidence>
<sequence length="194" mass="21759">MPTLFSLQKILAWRAETDGRSERLLCYFCYTSSKGAANPDHQLSFCESKTFVFFPLKFAILAVPYPRLKSIPEERVIRRRPPAPSSTPQSNGKGAIIHRLLLGKRPRCHLLPPTKVSGAADRRMVKHWQRVGVPHGREQVDVVLQQPEPEDADSGARAADGDPRGTVLRLQERLGQPRERRIIVHTAPDAMVVA</sequence>
<evidence type="ECO:0000313" key="2">
    <source>
        <dbReference type="Proteomes" id="UP000070054"/>
    </source>
</evidence>
<gene>
    <name evidence="1" type="ORF">CNYM01_06761</name>
</gene>
<keyword evidence="2" id="KW-1185">Reference proteome</keyword>
<dbReference type="Proteomes" id="UP000070054">
    <property type="component" value="Unassembled WGS sequence"/>
</dbReference>
<comment type="caution">
    <text evidence="1">The sequence shown here is derived from an EMBL/GenBank/DDBJ whole genome shotgun (WGS) entry which is preliminary data.</text>
</comment>
<protein>
    <submittedName>
        <fullName evidence="1">Uncharacterized protein</fullName>
    </submittedName>
</protein>
<dbReference type="AlphaFoldDB" id="A0A135TTY2"/>
<dbReference type="EMBL" id="JEMN01001020">
    <property type="protein sequence ID" value="KXH51638.1"/>
    <property type="molecule type" value="Genomic_DNA"/>
</dbReference>
<name>A0A135TTY2_9PEZI</name>
<reference evidence="1 2" key="1">
    <citation type="submission" date="2014-02" db="EMBL/GenBank/DDBJ databases">
        <title>The genome sequence of Colletotrichum nymphaeae SA-01.</title>
        <authorList>
            <person name="Baroncelli R."/>
            <person name="Thon M.R."/>
        </authorList>
    </citation>
    <scope>NUCLEOTIDE SEQUENCE [LARGE SCALE GENOMIC DNA]</scope>
    <source>
        <strain evidence="1 2">SA-01</strain>
    </source>
</reference>